<dbReference type="InterPro" id="IPR050469">
    <property type="entry name" value="Diguanylate_Cyclase"/>
</dbReference>
<dbReference type="FunFam" id="3.30.70.270:FF:000001">
    <property type="entry name" value="Diguanylate cyclase domain protein"/>
    <property type="match status" value="1"/>
</dbReference>
<dbReference type="InterPro" id="IPR029787">
    <property type="entry name" value="Nucleotide_cyclase"/>
</dbReference>
<evidence type="ECO:0000313" key="6">
    <source>
        <dbReference type="EMBL" id="PHO14806.1"/>
    </source>
</evidence>
<reference evidence="7" key="1">
    <citation type="submission" date="2017-09" db="EMBL/GenBank/DDBJ databases">
        <title>Arcobacter canalis sp. nov., a new species isolated from a water canal contaminated with urban sewage.</title>
        <authorList>
            <person name="Perez-Cataluna A."/>
            <person name="Salas-Masso N."/>
            <person name="Figueras M.J."/>
        </authorList>
    </citation>
    <scope>NUCLEOTIDE SEQUENCE [LARGE SCALE GENOMIC DNA]</scope>
    <source>
        <strain evidence="7">CECT 7727</strain>
    </source>
</reference>
<dbReference type="GO" id="GO:0052621">
    <property type="term" value="F:diguanylate cyclase activity"/>
    <property type="evidence" value="ECO:0007669"/>
    <property type="project" value="UniProtKB-EC"/>
</dbReference>
<dbReference type="Pfam" id="PF00990">
    <property type="entry name" value="GGDEF"/>
    <property type="match status" value="1"/>
</dbReference>
<comment type="catalytic activity">
    <reaction evidence="2">
        <text>2 GTP = 3',3'-c-di-GMP + 2 diphosphate</text>
        <dbReference type="Rhea" id="RHEA:24898"/>
        <dbReference type="ChEBI" id="CHEBI:33019"/>
        <dbReference type="ChEBI" id="CHEBI:37565"/>
        <dbReference type="ChEBI" id="CHEBI:58805"/>
        <dbReference type="EC" id="2.7.7.65"/>
    </reaction>
</comment>
<dbReference type="SMART" id="SM00267">
    <property type="entry name" value="GGDEF"/>
    <property type="match status" value="1"/>
</dbReference>
<keyword evidence="3" id="KW-1133">Transmembrane helix</keyword>
<dbReference type="Gene3D" id="3.30.450.290">
    <property type="match status" value="1"/>
</dbReference>
<reference evidence="5 8" key="3">
    <citation type="submission" date="2018-08" db="EMBL/GenBank/DDBJ databases">
        <title>Complete genome of the Arcobacter marinus type strain JCM 15502.</title>
        <authorList>
            <person name="Miller W.G."/>
            <person name="Yee E."/>
            <person name="Huynh S."/>
            <person name="Parker C.T."/>
        </authorList>
    </citation>
    <scope>NUCLEOTIDE SEQUENCE [LARGE SCALE GENOMIC DNA]</scope>
    <source>
        <strain evidence="5 8">JCM 15502</strain>
    </source>
</reference>
<reference evidence="6" key="2">
    <citation type="submission" date="2017-09" db="EMBL/GenBank/DDBJ databases">
        <authorList>
            <person name="Perez-Cataluna A."/>
            <person name="Figueras M.J."/>
            <person name="Salas-Masso N."/>
        </authorList>
    </citation>
    <scope>NUCLEOTIDE SEQUENCE</scope>
    <source>
        <strain evidence="6">CECT 7727</strain>
    </source>
</reference>
<dbReference type="InterPro" id="IPR043128">
    <property type="entry name" value="Rev_trsase/Diguanyl_cyclase"/>
</dbReference>
<sequence length="614" mass="70195">MRKKFTFQFLLIGIILAVIVTTLSLYNLRNTNLKSSIQHAQIIAKVVKSGLTSHMINGNMNQVDTFINSVAGMKNIEELWLIRSELVKKQFGKEELRNPKDAIDKEAIKTGQLKYQINETFTKTSIRVTVPYISTIENGIDCNKCHNVQYGETLGAVSLKMDISDIKQIGLEITYLIPFLILLTIFLIIILARKNSEHYILVLDKLAKSIKLAIAGRFKEIPHESSKTNEVDALIDDYNKLMSTFRDTSLDIEKRLQKFIGQKANSSHINPLEKSKDIIKNLSNLYQFKKEIELDNSKSEIYDRLAQVFKNQFSIKNFAFFEIDYTKEKMSIIKIVGNALYCKDNITEDPELCRCARTKNDVVSVDYHASCPYFKKDDKFHYCLNVEISQNRYLIINFVCDTKIQLEELKDKISFVKSYINEATPSIEVKILMNALQESAFEDGLTGLYNRRFLDEHSKKLIPQTKRENLNIGVLLLDMDHFKAVNDEYGHDIGDKVLKELARILNETVRESDLIIRYGGEEFIVLLVGVNSEEDALNVAKKIAKKVRENEIDVYAGNKLKKTVSIGLSMFPQDSNSLEGVIKNADIALYEAKNSGRDKVVKFHESQITSVDLF</sequence>
<evidence type="ECO:0000256" key="1">
    <source>
        <dbReference type="ARBA" id="ARBA00012528"/>
    </source>
</evidence>
<organism evidence="5 8">
    <name type="scientific">Malaciobacter marinus</name>
    <dbReference type="NCBI Taxonomy" id="505249"/>
    <lineage>
        <taxon>Bacteria</taxon>
        <taxon>Pseudomonadati</taxon>
        <taxon>Campylobacterota</taxon>
        <taxon>Epsilonproteobacteria</taxon>
        <taxon>Campylobacterales</taxon>
        <taxon>Arcobacteraceae</taxon>
        <taxon>Malaciobacter</taxon>
    </lineage>
</organism>
<dbReference type="SUPFAM" id="SSF55073">
    <property type="entry name" value="Nucleotide cyclase"/>
    <property type="match status" value="1"/>
</dbReference>
<evidence type="ECO:0000259" key="4">
    <source>
        <dbReference type="PROSITE" id="PS50887"/>
    </source>
</evidence>
<dbReference type="CDD" id="cd01949">
    <property type="entry name" value="GGDEF"/>
    <property type="match status" value="1"/>
</dbReference>
<name>A0A347TJM0_9BACT</name>
<evidence type="ECO:0000313" key="8">
    <source>
        <dbReference type="Proteomes" id="UP000264693"/>
    </source>
</evidence>
<feature type="transmembrane region" description="Helical" evidence="3">
    <location>
        <begin position="169"/>
        <end position="192"/>
    </location>
</feature>
<evidence type="ECO:0000256" key="3">
    <source>
        <dbReference type="SAM" id="Phobius"/>
    </source>
</evidence>
<dbReference type="KEGG" id="amar:AMRN_1047"/>
<evidence type="ECO:0000256" key="2">
    <source>
        <dbReference type="ARBA" id="ARBA00034247"/>
    </source>
</evidence>
<keyword evidence="3" id="KW-0812">Transmembrane</keyword>
<dbReference type="RefSeq" id="WP_099311626.1">
    <property type="nucleotide sequence ID" value="NZ_CP032101.1"/>
</dbReference>
<evidence type="ECO:0000313" key="5">
    <source>
        <dbReference type="EMBL" id="AXX86798.1"/>
    </source>
</evidence>
<dbReference type="PANTHER" id="PTHR45138:SF9">
    <property type="entry name" value="DIGUANYLATE CYCLASE DGCM-RELATED"/>
    <property type="match status" value="1"/>
</dbReference>
<keyword evidence="3" id="KW-0472">Membrane</keyword>
<evidence type="ECO:0000313" key="7">
    <source>
        <dbReference type="Proteomes" id="UP000224740"/>
    </source>
</evidence>
<dbReference type="EC" id="2.7.7.65" evidence="1"/>
<dbReference type="InterPro" id="IPR000160">
    <property type="entry name" value="GGDEF_dom"/>
</dbReference>
<proteinExistence type="predicted"/>
<dbReference type="Proteomes" id="UP000264693">
    <property type="component" value="Chromosome"/>
</dbReference>
<dbReference type="EMBL" id="NXAO01000047">
    <property type="protein sequence ID" value="PHO14806.1"/>
    <property type="molecule type" value="Genomic_DNA"/>
</dbReference>
<dbReference type="PROSITE" id="PS50887">
    <property type="entry name" value="GGDEF"/>
    <property type="match status" value="1"/>
</dbReference>
<dbReference type="EMBL" id="CP032101">
    <property type="protein sequence ID" value="AXX86798.1"/>
    <property type="molecule type" value="Genomic_DNA"/>
</dbReference>
<protein>
    <recommendedName>
        <fullName evidence="1">diguanylate cyclase</fullName>
        <ecNumber evidence="1">2.7.7.65</ecNumber>
    </recommendedName>
</protein>
<dbReference type="PANTHER" id="PTHR45138">
    <property type="entry name" value="REGULATORY COMPONENTS OF SENSORY TRANSDUCTION SYSTEM"/>
    <property type="match status" value="1"/>
</dbReference>
<dbReference type="NCBIfam" id="TIGR00254">
    <property type="entry name" value="GGDEF"/>
    <property type="match status" value="1"/>
</dbReference>
<dbReference type="AlphaFoldDB" id="A0A347TJM0"/>
<gene>
    <name evidence="5" type="ORF">AMRN_1047</name>
    <name evidence="6" type="ORF">CPH92_10270</name>
</gene>
<dbReference type="Proteomes" id="UP000224740">
    <property type="component" value="Unassembled WGS sequence"/>
</dbReference>
<feature type="transmembrane region" description="Helical" evidence="3">
    <location>
        <begin position="6"/>
        <end position="28"/>
    </location>
</feature>
<feature type="domain" description="GGDEF" evidence="4">
    <location>
        <begin position="470"/>
        <end position="605"/>
    </location>
</feature>
<keyword evidence="7" id="KW-1185">Reference proteome</keyword>
<dbReference type="Gene3D" id="3.30.70.270">
    <property type="match status" value="1"/>
</dbReference>
<accession>A0A347TJM0</accession>